<accession>A0AA37WLX5</accession>
<gene>
    <name evidence="2" type="ORF">GCM10007877_22550</name>
</gene>
<dbReference type="EMBL" id="BSPD01000056">
    <property type="protein sequence ID" value="GLS26539.1"/>
    <property type="molecule type" value="Genomic_DNA"/>
</dbReference>
<dbReference type="InterPro" id="IPR024726">
    <property type="entry name" value="FhuF_C"/>
</dbReference>
<protein>
    <recommendedName>
        <fullName evidence="1">Ferric siderophore reductase C-terminal domain-containing protein</fullName>
    </recommendedName>
</protein>
<keyword evidence="3" id="KW-1185">Reference proteome</keyword>
<organism evidence="2 3">
    <name type="scientific">Marinibactrum halimedae</name>
    <dbReference type="NCBI Taxonomy" id="1444977"/>
    <lineage>
        <taxon>Bacteria</taxon>
        <taxon>Pseudomonadati</taxon>
        <taxon>Pseudomonadota</taxon>
        <taxon>Gammaproteobacteria</taxon>
        <taxon>Cellvibrionales</taxon>
        <taxon>Cellvibrionaceae</taxon>
        <taxon>Marinibactrum</taxon>
    </lineage>
</organism>
<evidence type="ECO:0000313" key="2">
    <source>
        <dbReference type="EMBL" id="GLS26539.1"/>
    </source>
</evidence>
<dbReference type="GO" id="GO:0051537">
    <property type="term" value="F:2 iron, 2 sulfur cluster binding"/>
    <property type="evidence" value="ECO:0007669"/>
    <property type="project" value="InterPro"/>
</dbReference>
<evidence type="ECO:0000313" key="3">
    <source>
        <dbReference type="Proteomes" id="UP001156870"/>
    </source>
</evidence>
<proteinExistence type="predicted"/>
<feature type="domain" description="Ferric siderophore reductase C-terminal" evidence="1">
    <location>
        <begin position="233"/>
        <end position="252"/>
    </location>
</feature>
<dbReference type="AlphaFoldDB" id="A0AA37WLX5"/>
<dbReference type="Proteomes" id="UP001156870">
    <property type="component" value="Unassembled WGS sequence"/>
</dbReference>
<comment type="caution">
    <text evidence="2">The sequence shown here is derived from an EMBL/GenBank/DDBJ whole genome shotgun (WGS) entry which is preliminary data.</text>
</comment>
<sequence>MNAAGVNEDLLQRKLAFATRSMNSALQWEVLPRDQTTSEFTSEELRASRLVRRVYCALQHAYPQAGPKYWSTRTWTLLCWQPIYIALAAVHGVGKVPNFSGLYQHQKSTSVYGYTFVGKVWEREISSCVSRSLAVDINALITRAGSAVREWCNNLYHMAFSELSLPERKALRLLGMVALNALDALSASKLISKRRLSSSIDTQWLQAMGLIKHVGSQEKNATYQGGACRYYSKTCCLHYQVGERETCVDCPKLKGQKRVVFV</sequence>
<name>A0AA37WLX5_9GAMM</name>
<evidence type="ECO:0000259" key="1">
    <source>
        <dbReference type="Pfam" id="PF11575"/>
    </source>
</evidence>
<reference evidence="2 3" key="1">
    <citation type="journal article" date="2014" name="Int. J. Syst. Evol. Microbiol.">
        <title>Complete genome sequence of Corynebacterium casei LMG S-19264T (=DSM 44701T), isolated from a smear-ripened cheese.</title>
        <authorList>
            <consortium name="US DOE Joint Genome Institute (JGI-PGF)"/>
            <person name="Walter F."/>
            <person name="Albersmeier A."/>
            <person name="Kalinowski J."/>
            <person name="Ruckert C."/>
        </authorList>
    </citation>
    <scope>NUCLEOTIDE SEQUENCE [LARGE SCALE GENOMIC DNA]</scope>
    <source>
        <strain evidence="2 3">NBRC 110095</strain>
    </source>
</reference>
<dbReference type="Pfam" id="PF11575">
    <property type="entry name" value="FhuF_C"/>
    <property type="match status" value="1"/>
</dbReference>
<dbReference type="RefSeq" id="WP_232593186.1">
    <property type="nucleotide sequence ID" value="NZ_BSPD01000056.1"/>
</dbReference>